<dbReference type="RefSeq" id="XP_025556102.1">
    <property type="nucleotide sequence ID" value="XM_025701073.1"/>
</dbReference>
<dbReference type="AlphaFoldDB" id="A0A395ICU0"/>
<gene>
    <name evidence="1" type="ORF">BO97DRAFT_79779</name>
</gene>
<protein>
    <submittedName>
        <fullName evidence="1">Uncharacterized protein</fullName>
    </submittedName>
</protein>
<reference evidence="1 2" key="1">
    <citation type="submission" date="2018-02" db="EMBL/GenBank/DDBJ databases">
        <title>The genomes of Aspergillus section Nigri reveals drivers in fungal speciation.</title>
        <authorList>
            <consortium name="DOE Joint Genome Institute"/>
            <person name="Vesth T.C."/>
            <person name="Nybo J."/>
            <person name="Theobald S."/>
            <person name="Brandl J."/>
            <person name="Frisvad J.C."/>
            <person name="Nielsen K.F."/>
            <person name="Lyhne E.K."/>
            <person name="Kogle M.E."/>
            <person name="Kuo A."/>
            <person name="Riley R."/>
            <person name="Clum A."/>
            <person name="Nolan M."/>
            <person name="Lipzen A."/>
            <person name="Salamov A."/>
            <person name="Henrissat B."/>
            <person name="Wiebenga A."/>
            <person name="De vries R.P."/>
            <person name="Grigoriev I.V."/>
            <person name="Mortensen U.H."/>
            <person name="Andersen M.R."/>
            <person name="Baker S.E."/>
        </authorList>
    </citation>
    <scope>NUCLEOTIDE SEQUENCE [LARGE SCALE GENOMIC DNA]</scope>
    <source>
        <strain evidence="1 2">CBS 101889</strain>
    </source>
</reference>
<name>A0A395ICU0_ASPHC</name>
<organism evidence="1 2">
    <name type="scientific">Aspergillus homomorphus (strain CBS 101889)</name>
    <dbReference type="NCBI Taxonomy" id="1450537"/>
    <lineage>
        <taxon>Eukaryota</taxon>
        <taxon>Fungi</taxon>
        <taxon>Dikarya</taxon>
        <taxon>Ascomycota</taxon>
        <taxon>Pezizomycotina</taxon>
        <taxon>Eurotiomycetes</taxon>
        <taxon>Eurotiomycetidae</taxon>
        <taxon>Eurotiales</taxon>
        <taxon>Aspergillaceae</taxon>
        <taxon>Aspergillus</taxon>
        <taxon>Aspergillus subgen. Circumdati</taxon>
    </lineage>
</organism>
<keyword evidence="2" id="KW-1185">Reference proteome</keyword>
<sequence>MPGLCSMIQPVICSCVCSAFSVLRRKQLPGLWTSFRVVSCLVFQLSTHGRFVENPSSANEESPGIDGYKKGITAPDRFGSFGFDLCHPRGCGALTLSTPPASFCACEHSDHDGLLDVFCSLIRNPLRRRFREAIDRPLHPSQSVSHYFNHLFNHVVAFVLEAWKLGSISFAHIVS</sequence>
<accession>A0A395ICU0</accession>
<dbReference type="VEuPathDB" id="FungiDB:BO97DRAFT_79779"/>
<dbReference type="GeneID" id="37205362"/>
<evidence type="ECO:0000313" key="1">
    <source>
        <dbReference type="EMBL" id="RAL16948.1"/>
    </source>
</evidence>
<proteinExistence type="predicted"/>
<dbReference type="Proteomes" id="UP000248961">
    <property type="component" value="Unassembled WGS sequence"/>
</dbReference>
<dbReference type="EMBL" id="KZ824268">
    <property type="protein sequence ID" value="RAL16948.1"/>
    <property type="molecule type" value="Genomic_DNA"/>
</dbReference>
<evidence type="ECO:0000313" key="2">
    <source>
        <dbReference type="Proteomes" id="UP000248961"/>
    </source>
</evidence>